<keyword evidence="3" id="KW-1185">Reference proteome</keyword>
<dbReference type="Pfam" id="PF07027">
    <property type="entry name" value="DUF1318"/>
    <property type="match status" value="1"/>
</dbReference>
<reference evidence="2" key="1">
    <citation type="submission" date="2021-03" db="EMBL/GenBank/DDBJ databases">
        <title>Complete Genome of Pseudoalteromonas xiamenensis STKMTI.2, a new potential marine bacterium producing anti-Vibrio compounds.</title>
        <authorList>
            <person name="Handayani D.P."/>
            <person name="Isnansetyo A."/>
            <person name="Istiqomah I."/>
            <person name="Jumina J."/>
        </authorList>
    </citation>
    <scope>NUCLEOTIDE SEQUENCE</scope>
    <source>
        <strain evidence="2">STKMTI.2</strain>
    </source>
</reference>
<dbReference type="InterPro" id="IPR008309">
    <property type="entry name" value="YdbL"/>
</dbReference>
<accession>A0A975DHN9</accession>
<feature type="chain" id="PRO_5037125979" evidence="1">
    <location>
        <begin position="26"/>
        <end position="111"/>
    </location>
</feature>
<proteinExistence type="predicted"/>
<dbReference type="Proteomes" id="UP000664904">
    <property type="component" value="Chromosome"/>
</dbReference>
<evidence type="ECO:0000313" key="2">
    <source>
        <dbReference type="EMBL" id="QTH71317.1"/>
    </source>
</evidence>
<gene>
    <name evidence="2" type="ORF">J5O05_16240</name>
</gene>
<dbReference type="EMBL" id="CP072133">
    <property type="protein sequence ID" value="QTH71317.1"/>
    <property type="molecule type" value="Genomic_DNA"/>
</dbReference>
<evidence type="ECO:0000256" key="1">
    <source>
        <dbReference type="SAM" id="SignalP"/>
    </source>
</evidence>
<keyword evidence="1" id="KW-0732">Signal</keyword>
<organism evidence="2 3">
    <name type="scientific">Pseudoalteromonas xiamenensis</name>
    <dbReference type="NCBI Taxonomy" id="882626"/>
    <lineage>
        <taxon>Bacteria</taxon>
        <taxon>Pseudomonadati</taxon>
        <taxon>Pseudomonadota</taxon>
        <taxon>Gammaproteobacteria</taxon>
        <taxon>Alteromonadales</taxon>
        <taxon>Pseudoalteromonadaceae</taxon>
        <taxon>Pseudoalteromonas</taxon>
    </lineage>
</organism>
<evidence type="ECO:0000313" key="3">
    <source>
        <dbReference type="Proteomes" id="UP000664904"/>
    </source>
</evidence>
<name>A0A975DHN9_9GAMM</name>
<feature type="signal peptide" evidence="1">
    <location>
        <begin position="1"/>
        <end position="25"/>
    </location>
</feature>
<dbReference type="RefSeq" id="WP_208842958.1">
    <property type="nucleotide sequence ID" value="NZ_CP072133.1"/>
</dbReference>
<dbReference type="AlphaFoldDB" id="A0A975DHN9"/>
<sequence>MNLLRVIKTSAMTMIALAFSASVFAMSLQDAKDQGLVGELRNGYLGVAVSSQEVESLVKDINQKRKIAYADIAERNNLTLDQVAARAGIKNLERTQVGLLVENAQGQLVKK</sequence>
<protein>
    <submittedName>
        <fullName evidence="2">YdbL family protein</fullName>
    </submittedName>
</protein>
<dbReference type="PIRSF" id="PIRSF025560">
    <property type="entry name" value="UCP025560"/>
    <property type="match status" value="1"/>
</dbReference>
<dbReference type="KEGG" id="pxi:J5O05_16240"/>